<keyword evidence="2" id="KW-1185">Reference proteome</keyword>
<evidence type="ECO:0000313" key="1">
    <source>
        <dbReference type="EMBL" id="EAS05816.1"/>
    </source>
</evidence>
<dbReference type="InParanoid" id="Q24DG2"/>
<name>Q24DG2_TETTS</name>
<proteinExistence type="predicted"/>
<organism evidence="1 2">
    <name type="scientific">Tetrahymena thermophila (strain SB210)</name>
    <dbReference type="NCBI Taxonomy" id="312017"/>
    <lineage>
        <taxon>Eukaryota</taxon>
        <taxon>Sar</taxon>
        <taxon>Alveolata</taxon>
        <taxon>Ciliophora</taxon>
        <taxon>Intramacronucleata</taxon>
        <taxon>Oligohymenophorea</taxon>
        <taxon>Hymenostomatida</taxon>
        <taxon>Tetrahymenina</taxon>
        <taxon>Tetrahymenidae</taxon>
        <taxon>Tetrahymena</taxon>
    </lineage>
</organism>
<gene>
    <name evidence="1" type="ORF">TTHERM_01232250</name>
</gene>
<dbReference type="GeneID" id="7835471"/>
<dbReference type="HOGENOM" id="CLU_1149189_0_0_1"/>
<protein>
    <recommendedName>
        <fullName evidence="3">Kinase domain protein</fullName>
    </recommendedName>
</protein>
<sequence>MIGAKGLLDLGNSVAKLTNLYDLALNLRKFICFQIKSENQLGAEEIKGLCEGLAKSISISKLTLDLKQNYIEQDGISDFGLSLANCTNLSDIALQLEQLNEEGIQDLCITISKNNNLQNLQLQLKQIILFGSYGFQSYTNNILNEFESYILITINPHQLNEEIICESSSSQLFSCLSKCVNLKNLKLCINSCGLDKDQALALSQAFERCTYLKKVYLSQYSWSVRSQKIKVSQLCQDKQSQK</sequence>
<evidence type="ECO:0008006" key="3">
    <source>
        <dbReference type="Google" id="ProtNLM"/>
    </source>
</evidence>
<dbReference type="RefSeq" id="XP_001026061.1">
    <property type="nucleotide sequence ID" value="XM_001026061.1"/>
</dbReference>
<dbReference type="EMBL" id="GG662327">
    <property type="protein sequence ID" value="EAS05816.1"/>
    <property type="molecule type" value="Genomic_DNA"/>
</dbReference>
<dbReference type="InterPro" id="IPR032675">
    <property type="entry name" value="LRR_dom_sf"/>
</dbReference>
<reference evidence="2" key="1">
    <citation type="journal article" date="2006" name="PLoS Biol.">
        <title>Macronuclear genome sequence of the ciliate Tetrahymena thermophila, a model eukaryote.</title>
        <authorList>
            <person name="Eisen J.A."/>
            <person name="Coyne R.S."/>
            <person name="Wu M."/>
            <person name="Wu D."/>
            <person name="Thiagarajan M."/>
            <person name="Wortman J.R."/>
            <person name="Badger J.H."/>
            <person name="Ren Q."/>
            <person name="Amedeo P."/>
            <person name="Jones K.M."/>
            <person name="Tallon L.J."/>
            <person name="Delcher A.L."/>
            <person name="Salzberg S.L."/>
            <person name="Silva J.C."/>
            <person name="Haas B.J."/>
            <person name="Majoros W.H."/>
            <person name="Farzad M."/>
            <person name="Carlton J.M."/>
            <person name="Smith R.K. Jr."/>
            <person name="Garg J."/>
            <person name="Pearlman R.E."/>
            <person name="Karrer K.M."/>
            <person name="Sun L."/>
            <person name="Manning G."/>
            <person name="Elde N.C."/>
            <person name="Turkewitz A.P."/>
            <person name="Asai D.J."/>
            <person name="Wilkes D.E."/>
            <person name="Wang Y."/>
            <person name="Cai H."/>
            <person name="Collins K."/>
            <person name="Stewart B.A."/>
            <person name="Lee S.R."/>
            <person name="Wilamowska K."/>
            <person name="Weinberg Z."/>
            <person name="Ruzzo W.L."/>
            <person name="Wloga D."/>
            <person name="Gaertig J."/>
            <person name="Frankel J."/>
            <person name="Tsao C.-C."/>
            <person name="Gorovsky M.A."/>
            <person name="Keeling P.J."/>
            <person name="Waller R.F."/>
            <person name="Patron N.J."/>
            <person name="Cherry J.M."/>
            <person name="Stover N.A."/>
            <person name="Krieger C.J."/>
            <person name="del Toro C."/>
            <person name="Ryder H.F."/>
            <person name="Williamson S.C."/>
            <person name="Barbeau R.A."/>
            <person name="Hamilton E.P."/>
            <person name="Orias E."/>
        </authorList>
    </citation>
    <scope>NUCLEOTIDE SEQUENCE [LARGE SCALE GENOMIC DNA]</scope>
    <source>
        <strain evidence="2">SB210</strain>
    </source>
</reference>
<dbReference type="Gene3D" id="3.80.10.10">
    <property type="entry name" value="Ribonuclease Inhibitor"/>
    <property type="match status" value="2"/>
</dbReference>
<evidence type="ECO:0000313" key="2">
    <source>
        <dbReference type="Proteomes" id="UP000009168"/>
    </source>
</evidence>
<dbReference type="KEGG" id="tet:TTHERM_01232250"/>
<dbReference type="SUPFAM" id="SSF52047">
    <property type="entry name" value="RNI-like"/>
    <property type="match status" value="1"/>
</dbReference>
<accession>Q24DG2</accession>
<dbReference type="AlphaFoldDB" id="Q24DG2"/>
<dbReference type="Proteomes" id="UP000009168">
    <property type="component" value="Unassembled WGS sequence"/>
</dbReference>